<comment type="caution">
    <text evidence="2">The sequence shown here is derived from an EMBL/GenBank/DDBJ whole genome shotgun (WGS) entry which is preliminary data.</text>
</comment>
<organism evidence="2 3">
    <name type="scientific">Grifola frondosa</name>
    <name type="common">Maitake</name>
    <name type="synonym">Polyporus frondosus</name>
    <dbReference type="NCBI Taxonomy" id="5627"/>
    <lineage>
        <taxon>Eukaryota</taxon>
        <taxon>Fungi</taxon>
        <taxon>Dikarya</taxon>
        <taxon>Basidiomycota</taxon>
        <taxon>Agaricomycotina</taxon>
        <taxon>Agaricomycetes</taxon>
        <taxon>Polyporales</taxon>
        <taxon>Grifolaceae</taxon>
        <taxon>Grifola</taxon>
    </lineage>
</organism>
<keyword evidence="1" id="KW-1133">Transmembrane helix</keyword>
<evidence type="ECO:0000313" key="3">
    <source>
        <dbReference type="Proteomes" id="UP000092993"/>
    </source>
</evidence>
<proteinExistence type="predicted"/>
<dbReference type="AlphaFoldDB" id="A0A1C7MP97"/>
<name>A0A1C7MP97_GRIFR</name>
<dbReference type="EMBL" id="LUGG01000001">
    <property type="protein sequence ID" value="OBZ78653.1"/>
    <property type="molecule type" value="Genomic_DNA"/>
</dbReference>
<reference evidence="2 3" key="1">
    <citation type="submission" date="2016-03" db="EMBL/GenBank/DDBJ databases">
        <title>Whole genome sequencing of Grifola frondosa 9006-11.</title>
        <authorList>
            <person name="Min B."/>
            <person name="Park H."/>
            <person name="Kim J.-G."/>
            <person name="Cho H."/>
            <person name="Oh Y.-L."/>
            <person name="Kong W.-S."/>
            <person name="Choi I.-G."/>
        </authorList>
    </citation>
    <scope>NUCLEOTIDE SEQUENCE [LARGE SCALE GENOMIC DNA]</scope>
    <source>
        <strain evidence="2 3">9006-11</strain>
    </source>
</reference>
<accession>A0A1C7MP97</accession>
<sequence length="194" mass="21335">MSDCEQEKLSNAEDGLTSNAFLPVHKRSSRERLGSLSSDLSQLSLRRRCLCISLLVLICLTVVISFAGGSLRRHSVVPVDLSKFGSQPSSVSPLVPVSTRLPERLRPENYFTSPATVHFRDSLHNDTQYITSFLSAGFTNDVMTLGNLIYLGLITSRVPILPPFTSYLGSDVEPLPFSEIFDVPRLILALNAPV</sequence>
<keyword evidence="1" id="KW-0812">Transmembrane</keyword>
<dbReference type="Proteomes" id="UP000092993">
    <property type="component" value="Unassembled WGS sequence"/>
</dbReference>
<gene>
    <name evidence="2" type="ORF">A0H81_00005</name>
</gene>
<evidence type="ECO:0000313" key="2">
    <source>
        <dbReference type="EMBL" id="OBZ78653.1"/>
    </source>
</evidence>
<keyword evidence="3" id="KW-1185">Reference proteome</keyword>
<protein>
    <submittedName>
        <fullName evidence="2">Uncharacterized protein</fullName>
    </submittedName>
</protein>
<keyword evidence="1" id="KW-0472">Membrane</keyword>
<evidence type="ECO:0000256" key="1">
    <source>
        <dbReference type="SAM" id="Phobius"/>
    </source>
</evidence>
<dbReference type="STRING" id="5627.A0A1C7MP97"/>
<dbReference type="OrthoDB" id="3267885at2759"/>
<feature type="transmembrane region" description="Helical" evidence="1">
    <location>
        <begin position="49"/>
        <end position="68"/>
    </location>
</feature>